<keyword evidence="4 7" id="KW-1133">Transmembrane helix</keyword>
<dbReference type="Pfam" id="PF07690">
    <property type="entry name" value="MFS_1"/>
    <property type="match status" value="1"/>
</dbReference>
<evidence type="ECO:0000256" key="2">
    <source>
        <dbReference type="ARBA" id="ARBA00022448"/>
    </source>
</evidence>
<accession>A0A225BCY7</accession>
<gene>
    <name evidence="9" type="ORF">UA08_00615</name>
</gene>
<dbReference type="InterPro" id="IPR036259">
    <property type="entry name" value="MFS_trans_sf"/>
</dbReference>
<feature type="transmembrane region" description="Helical" evidence="7">
    <location>
        <begin position="205"/>
        <end position="226"/>
    </location>
</feature>
<evidence type="ECO:0000256" key="4">
    <source>
        <dbReference type="ARBA" id="ARBA00022989"/>
    </source>
</evidence>
<feature type="transmembrane region" description="Helical" evidence="7">
    <location>
        <begin position="433"/>
        <end position="450"/>
    </location>
</feature>
<feature type="transmembrane region" description="Helical" evidence="7">
    <location>
        <begin position="266"/>
        <end position="284"/>
    </location>
</feature>
<feature type="transmembrane region" description="Helical" evidence="7">
    <location>
        <begin position="373"/>
        <end position="398"/>
    </location>
</feature>
<dbReference type="Gene3D" id="1.20.1250.20">
    <property type="entry name" value="MFS general substrate transporter like domains"/>
    <property type="match status" value="1"/>
</dbReference>
<feature type="transmembrane region" description="Helical" evidence="7">
    <location>
        <begin position="144"/>
        <end position="164"/>
    </location>
</feature>
<evidence type="ECO:0000256" key="3">
    <source>
        <dbReference type="ARBA" id="ARBA00022692"/>
    </source>
</evidence>
<dbReference type="PROSITE" id="PS50850">
    <property type="entry name" value="MFS"/>
    <property type="match status" value="1"/>
</dbReference>
<keyword evidence="5 7" id="KW-0472">Membrane</keyword>
<keyword evidence="2" id="KW-0813">Transport</keyword>
<feature type="region of interest" description="Disordered" evidence="6">
    <location>
        <begin position="1"/>
        <end position="38"/>
    </location>
</feature>
<dbReference type="STRING" id="1441469.A0A225BCY7"/>
<dbReference type="EMBL" id="LFMY01000001">
    <property type="protein sequence ID" value="OKL63907.1"/>
    <property type="molecule type" value="Genomic_DNA"/>
</dbReference>
<dbReference type="FunFam" id="1.20.1250.20:FF:000172">
    <property type="entry name" value="MFS multidrug resistance transporter"/>
    <property type="match status" value="1"/>
</dbReference>
<evidence type="ECO:0000256" key="1">
    <source>
        <dbReference type="ARBA" id="ARBA00004141"/>
    </source>
</evidence>
<feature type="transmembrane region" description="Helical" evidence="7">
    <location>
        <begin position="340"/>
        <end position="361"/>
    </location>
</feature>
<evidence type="ECO:0000256" key="6">
    <source>
        <dbReference type="SAM" id="MobiDB-lite"/>
    </source>
</evidence>
<comment type="subcellular location">
    <subcellularLocation>
        <location evidence="1">Membrane</location>
        <topology evidence="1">Multi-pass membrane protein</topology>
    </subcellularLocation>
</comment>
<keyword evidence="3 7" id="KW-0812">Transmembrane</keyword>
<dbReference type="OrthoDB" id="3936150at2759"/>
<evidence type="ECO:0000256" key="7">
    <source>
        <dbReference type="SAM" id="Phobius"/>
    </source>
</evidence>
<organism evidence="9 10">
    <name type="scientific">Talaromyces atroroseus</name>
    <dbReference type="NCBI Taxonomy" id="1441469"/>
    <lineage>
        <taxon>Eukaryota</taxon>
        <taxon>Fungi</taxon>
        <taxon>Dikarya</taxon>
        <taxon>Ascomycota</taxon>
        <taxon>Pezizomycotina</taxon>
        <taxon>Eurotiomycetes</taxon>
        <taxon>Eurotiomycetidae</taxon>
        <taxon>Eurotiales</taxon>
        <taxon>Trichocomaceae</taxon>
        <taxon>Talaromyces</taxon>
        <taxon>Talaromyces sect. Trachyspermi</taxon>
    </lineage>
</organism>
<feature type="transmembrane region" description="Helical" evidence="7">
    <location>
        <begin position="238"/>
        <end position="260"/>
    </location>
</feature>
<feature type="domain" description="Major facilitator superfamily (MFS) profile" evidence="8">
    <location>
        <begin position="110"/>
        <end position="548"/>
    </location>
</feature>
<dbReference type="GeneID" id="31000370"/>
<feature type="transmembrane region" description="Helical" evidence="7">
    <location>
        <begin position="456"/>
        <end position="479"/>
    </location>
</feature>
<dbReference type="PANTHER" id="PTHR23502:SF5">
    <property type="entry name" value="QUINIDINE RESISTANCE PROTEIN 3"/>
    <property type="match status" value="1"/>
</dbReference>
<keyword evidence="10" id="KW-1185">Reference proteome</keyword>
<dbReference type="GO" id="GO:0010509">
    <property type="term" value="P:intracellular polyamine homeostasis"/>
    <property type="evidence" value="ECO:0007669"/>
    <property type="project" value="TreeGrafter"/>
</dbReference>
<feature type="transmembrane region" description="Helical" evidence="7">
    <location>
        <begin position="176"/>
        <end position="199"/>
    </location>
</feature>
<feature type="transmembrane region" description="Helical" evidence="7">
    <location>
        <begin position="523"/>
        <end position="544"/>
    </location>
</feature>
<dbReference type="AlphaFoldDB" id="A0A225BCY7"/>
<name>A0A225BCY7_TALAT</name>
<reference evidence="9 10" key="1">
    <citation type="submission" date="2015-06" db="EMBL/GenBank/DDBJ databases">
        <title>Talaromyces atroroseus IBT 11181 draft genome.</title>
        <authorList>
            <person name="Rasmussen K.B."/>
            <person name="Rasmussen S."/>
            <person name="Petersen B."/>
            <person name="Sicheritz-Ponten T."/>
            <person name="Mortensen U.H."/>
            <person name="Thrane U."/>
        </authorList>
    </citation>
    <scope>NUCLEOTIDE SEQUENCE [LARGE SCALE GENOMIC DNA]</scope>
    <source>
        <strain evidence="9 10">IBT 11181</strain>
    </source>
</reference>
<feature type="transmembrane region" description="Helical" evidence="7">
    <location>
        <begin position="500"/>
        <end position="517"/>
    </location>
</feature>
<proteinExistence type="predicted"/>
<protein>
    <recommendedName>
        <fullName evidence="8">Major facilitator superfamily (MFS) profile domain-containing protein</fullName>
    </recommendedName>
</protein>
<dbReference type="SUPFAM" id="SSF103473">
    <property type="entry name" value="MFS general substrate transporter"/>
    <property type="match status" value="1"/>
</dbReference>
<feature type="transmembrane region" description="Helical" evidence="7">
    <location>
        <begin position="108"/>
        <end position="132"/>
    </location>
</feature>
<sequence length="558" mass="61587">MSESEKNPAPSEQHDNVQSTGINETETHAEDHSDASTVSAVEIDLHDNGNDEDPENNCNNTSPVVRRITTELGPPVTVPRLKRRGLFAQVTLIAEVDNAKTYPRKTRWFLTAVAAVGGVAAPLGSSIFLPSLKQVAVDLNSTPTIVNLSVALYMLAMSIFPLWWSSSSELFGRRSIYIISFALFIVFNVLSAISNSIAMLIVMRLLAGGASASVQAVGAGTIADLWEVKERGRAMSYFYIGPLCGPLFAPIIGGLLAERWGWRSTMWFMVVFGAIVFVFLLVALPETLQQRKSLPTTQTEQMARTSSRVSSKMARSSIKFLQMLKITLVEPLKMIRFLRYFPIVLTIYYAAITFGSLYVLNISVQQTFEGAPYNFSTIIVGLLYLPNSLGYLIASLFGGKWMDKIMHREAVKAGRFDEKGRPIFLPEDRMKENAWLGAFLYPAGLIMYGWTAQKDVFWFVPMIANFAFGIGSMLIFGLSTTMLTEFLPRKPSAGVALNNFIRNILSCVGVIVASPIINAIGNGWLFTILGIVGFVSGVSVLGLMKRFGPKWRETPIQH</sequence>
<evidence type="ECO:0000256" key="5">
    <source>
        <dbReference type="ARBA" id="ARBA00023136"/>
    </source>
</evidence>
<dbReference type="GO" id="GO:0005886">
    <property type="term" value="C:plasma membrane"/>
    <property type="evidence" value="ECO:0007669"/>
    <property type="project" value="TreeGrafter"/>
</dbReference>
<dbReference type="PANTHER" id="PTHR23502">
    <property type="entry name" value="MAJOR FACILITATOR SUPERFAMILY"/>
    <property type="match status" value="1"/>
</dbReference>
<dbReference type="InterPro" id="IPR011701">
    <property type="entry name" value="MFS"/>
</dbReference>
<feature type="compositionally biased region" description="Basic and acidic residues" evidence="6">
    <location>
        <begin position="25"/>
        <end position="34"/>
    </location>
</feature>
<dbReference type="RefSeq" id="XP_020124028.1">
    <property type="nucleotide sequence ID" value="XM_020260441.1"/>
</dbReference>
<dbReference type="Proteomes" id="UP000214365">
    <property type="component" value="Unassembled WGS sequence"/>
</dbReference>
<dbReference type="CDD" id="cd17323">
    <property type="entry name" value="MFS_Tpo1_MDR_like"/>
    <property type="match status" value="1"/>
</dbReference>
<evidence type="ECO:0000259" key="8">
    <source>
        <dbReference type="PROSITE" id="PS50850"/>
    </source>
</evidence>
<dbReference type="GO" id="GO:0015203">
    <property type="term" value="F:polyamine transmembrane transporter activity"/>
    <property type="evidence" value="ECO:0007669"/>
    <property type="project" value="TreeGrafter"/>
</dbReference>
<evidence type="ECO:0000313" key="9">
    <source>
        <dbReference type="EMBL" id="OKL63907.1"/>
    </source>
</evidence>
<dbReference type="InterPro" id="IPR020846">
    <property type="entry name" value="MFS_dom"/>
</dbReference>
<comment type="caution">
    <text evidence="9">The sequence shown here is derived from an EMBL/GenBank/DDBJ whole genome shotgun (WGS) entry which is preliminary data.</text>
</comment>
<evidence type="ECO:0000313" key="10">
    <source>
        <dbReference type="Proteomes" id="UP000214365"/>
    </source>
</evidence>